<reference evidence="2 3" key="1">
    <citation type="submission" date="2024-10" db="EMBL/GenBank/DDBJ databases">
        <title>The Natural Products Discovery Center: Release of the First 8490 Sequenced Strains for Exploring Actinobacteria Biosynthetic Diversity.</title>
        <authorList>
            <person name="Kalkreuter E."/>
            <person name="Kautsar S.A."/>
            <person name="Yang D."/>
            <person name="Bader C.D."/>
            <person name="Teijaro C.N."/>
            <person name="Fluegel L."/>
            <person name="Davis C.M."/>
            <person name="Simpson J.R."/>
            <person name="Lauterbach L."/>
            <person name="Steele A.D."/>
            <person name="Gui C."/>
            <person name="Meng S."/>
            <person name="Li G."/>
            <person name="Viehrig K."/>
            <person name="Ye F."/>
            <person name="Su P."/>
            <person name="Kiefer A.F."/>
            <person name="Nichols A."/>
            <person name="Cepeda A.J."/>
            <person name="Yan W."/>
            <person name="Fan B."/>
            <person name="Jiang Y."/>
            <person name="Adhikari A."/>
            <person name="Zheng C.-J."/>
            <person name="Schuster L."/>
            <person name="Cowan T.M."/>
            <person name="Smanski M.J."/>
            <person name="Chevrette M.G."/>
            <person name="De Carvalho L.P.S."/>
            <person name="Shen B."/>
        </authorList>
    </citation>
    <scope>NUCLEOTIDE SEQUENCE [LARGE SCALE GENOMIC DNA]</scope>
    <source>
        <strain evidence="2 3">NPDC001281</strain>
    </source>
</reference>
<feature type="domain" description="DUF397" evidence="1">
    <location>
        <begin position="6"/>
        <end position="58"/>
    </location>
</feature>
<dbReference type="InterPro" id="IPR007278">
    <property type="entry name" value="DUF397"/>
</dbReference>
<dbReference type="Proteomes" id="UP001602119">
    <property type="component" value="Unassembled WGS sequence"/>
</dbReference>
<proteinExistence type="predicted"/>
<comment type="caution">
    <text evidence="2">The sequence shown here is derived from an EMBL/GenBank/DDBJ whole genome shotgun (WGS) entry which is preliminary data.</text>
</comment>
<keyword evidence="3" id="KW-1185">Reference proteome</keyword>
<protein>
    <submittedName>
        <fullName evidence="2">DUF397 domain-containing protein</fullName>
    </submittedName>
</protein>
<dbReference type="Pfam" id="PF04149">
    <property type="entry name" value="DUF397"/>
    <property type="match status" value="1"/>
</dbReference>
<name>A0ABW6VHH8_MICFU</name>
<accession>A0ABW6VHH8</accession>
<evidence type="ECO:0000313" key="2">
    <source>
        <dbReference type="EMBL" id="MFF4777577.1"/>
    </source>
</evidence>
<dbReference type="RefSeq" id="WP_387346061.1">
    <property type="nucleotide sequence ID" value="NZ_JBIAXI010000024.1"/>
</dbReference>
<dbReference type="EMBL" id="JBIAXI010000024">
    <property type="protein sequence ID" value="MFF4777577.1"/>
    <property type="molecule type" value="Genomic_DNA"/>
</dbReference>
<sequence length="78" mass="8831">MLKQTPWRKSLRSAGNGNCVQVAGREDGMILVRDDKDPDGPVQEYTRQEWLDFIADAKEGRFDYDEVMAGLRGAQVTQ</sequence>
<organism evidence="2 3">
    <name type="scientific">Microtetraspora fusca</name>
    <dbReference type="NCBI Taxonomy" id="1997"/>
    <lineage>
        <taxon>Bacteria</taxon>
        <taxon>Bacillati</taxon>
        <taxon>Actinomycetota</taxon>
        <taxon>Actinomycetes</taxon>
        <taxon>Streptosporangiales</taxon>
        <taxon>Streptosporangiaceae</taxon>
        <taxon>Microtetraspora</taxon>
    </lineage>
</organism>
<evidence type="ECO:0000259" key="1">
    <source>
        <dbReference type="Pfam" id="PF04149"/>
    </source>
</evidence>
<gene>
    <name evidence="2" type="ORF">ACFY05_32440</name>
</gene>
<evidence type="ECO:0000313" key="3">
    <source>
        <dbReference type="Proteomes" id="UP001602119"/>
    </source>
</evidence>